<evidence type="ECO:0000256" key="6">
    <source>
        <dbReference type="HAMAP-Rule" id="MF_00528"/>
    </source>
</evidence>
<dbReference type="RefSeq" id="WP_066137184.1">
    <property type="nucleotide sequence ID" value="NZ_CBCSGM010000001.1"/>
</dbReference>
<dbReference type="FunFam" id="3.90.950.10:FF:000005">
    <property type="entry name" value="7-methyl-GTP pyrophosphatase"/>
    <property type="match status" value="1"/>
</dbReference>
<feature type="site" description="Important for substrate specificity" evidence="6">
    <location>
        <position position="12"/>
    </location>
</feature>
<keyword evidence="5 6" id="KW-0546">Nucleotide metabolism</keyword>
<evidence type="ECO:0000256" key="4">
    <source>
        <dbReference type="ARBA" id="ARBA00022801"/>
    </source>
</evidence>
<dbReference type="SUPFAM" id="SSF52972">
    <property type="entry name" value="ITPase-like"/>
    <property type="match status" value="1"/>
</dbReference>
<dbReference type="Proteomes" id="UP000249134">
    <property type="component" value="Chromosome 1"/>
</dbReference>
<protein>
    <recommendedName>
        <fullName evidence="6">dTTP/UTP pyrophosphatase</fullName>
        <shortName evidence="6">dTTPase/UTPase</shortName>
        <ecNumber evidence="6">3.6.1.9</ecNumber>
    </recommendedName>
    <alternativeName>
        <fullName evidence="6">Nucleoside triphosphate pyrophosphatase</fullName>
    </alternativeName>
    <alternativeName>
        <fullName evidence="6">Nucleotide pyrophosphatase</fullName>
        <shortName evidence="6">Nucleotide PPase</shortName>
    </alternativeName>
</protein>
<dbReference type="GO" id="GO:0005737">
    <property type="term" value="C:cytoplasm"/>
    <property type="evidence" value="ECO:0007669"/>
    <property type="project" value="UniProtKB-SubCell"/>
</dbReference>
<dbReference type="InterPro" id="IPR003697">
    <property type="entry name" value="Maf-like"/>
</dbReference>
<organism evidence="7 8">
    <name type="scientific">Lederbergia lenta</name>
    <name type="common">Bacillus lentus</name>
    <dbReference type="NCBI Taxonomy" id="1467"/>
    <lineage>
        <taxon>Bacteria</taxon>
        <taxon>Bacillati</taxon>
        <taxon>Bacillota</taxon>
        <taxon>Bacilli</taxon>
        <taxon>Bacillales</taxon>
        <taxon>Bacillaceae</taxon>
        <taxon>Lederbergia</taxon>
    </lineage>
</organism>
<dbReference type="Gene3D" id="3.90.950.10">
    <property type="match status" value="1"/>
</dbReference>
<keyword evidence="3 6" id="KW-0963">Cytoplasm</keyword>
<comment type="catalytic activity">
    <reaction evidence="6">
        <text>UTP + H2O = UMP + diphosphate + H(+)</text>
        <dbReference type="Rhea" id="RHEA:29395"/>
        <dbReference type="ChEBI" id="CHEBI:15377"/>
        <dbReference type="ChEBI" id="CHEBI:15378"/>
        <dbReference type="ChEBI" id="CHEBI:33019"/>
        <dbReference type="ChEBI" id="CHEBI:46398"/>
        <dbReference type="ChEBI" id="CHEBI:57865"/>
        <dbReference type="EC" id="3.6.1.9"/>
    </reaction>
</comment>
<evidence type="ECO:0000313" key="7">
    <source>
        <dbReference type="EMBL" id="SQI55795.1"/>
    </source>
</evidence>
<comment type="caution">
    <text evidence="6">Lacks conserved residue(s) required for the propagation of feature annotation.</text>
</comment>
<dbReference type="EMBL" id="LS483476">
    <property type="protein sequence ID" value="SQI55795.1"/>
    <property type="molecule type" value="Genomic_DNA"/>
</dbReference>
<keyword evidence="8" id="KW-1185">Reference proteome</keyword>
<gene>
    <name evidence="7" type="primary">maf</name>
    <name evidence="7" type="ORF">NCTC4824_01543</name>
</gene>
<evidence type="ECO:0000256" key="3">
    <source>
        <dbReference type="ARBA" id="ARBA00022490"/>
    </source>
</evidence>
<dbReference type="CDD" id="cd00555">
    <property type="entry name" value="Maf"/>
    <property type="match status" value="1"/>
</dbReference>
<dbReference type="KEGG" id="blen:NCTC4824_01543"/>
<dbReference type="PANTHER" id="PTHR43213">
    <property type="entry name" value="BIFUNCTIONAL DTTP/UTP PYROPHOSPHATASE/METHYLTRANSFERASE PROTEIN-RELATED"/>
    <property type="match status" value="1"/>
</dbReference>
<comment type="subcellular location">
    <subcellularLocation>
        <location evidence="2 6">Cytoplasm</location>
    </subcellularLocation>
</comment>
<feature type="site" description="Important for substrate specificity" evidence="6">
    <location>
        <position position="70"/>
    </location>
</feature>
<feature type="active site" description="Proton acceptor" evidence="6">
    <location>
        <position position="69"/>
    </location>
</feature>
<dbReference type="NCBIfam" id="TIGR00172">
    <property type="entry name" value="maf"/>
    <property type="match status" value="1"/>
</dbReference>
<evidence type="ECO:0000313" key="8">
    <source>
        <dbReference type="Proteomes" id="UP000249134"/>
    </source>
</evidence>
<evidence type="ECO:0000256" key="1">
    <source>
        <dbReference type="ARBA" id="ARBA00001968"/>
    </source>
</evidence>
<reference evidence="7 8" key="1">
    <citation type="submission" date="2018-06" db="EMBL/GenBank/DDBJ databases">
        <authorList>
            <consortium name="Pathogen Informatics"/>
            <person name="Doyle S."/>
        </authorList>
    </citation>
    <scope>NUCLEOTIDE SEQUENCE [LARGE SCALE GENOMIC DNA]</scope>
    <source>
        <strain evidence="7 8">NCTC4824</strain>
    </source>
</reference>
<dbReference type="HAMAP" id="MF_00528">
    <property type="entry name" value="Maf"/>
    <property type="match status" value="1"/>
</dbReference>
<dbReference type="PANTHER" id="PTHR43213:SF5">
    <property type="entry name" value="BIFUNCTIONAL DTTP_UTP PYROPHOSPHATASE_METHYLTRANSFERASE PROTEIN-RELATED"/>
    <property type="match status" value="1"/>
</dbReference>
<sequence length="189" mass="20764">MSNLILASSSPRRKELLQKLSIPFTTYSPDVDEKVSKDLLPNEIVKTLALRKALHVAQKFPEAYTIGSDTIVVCKGNVLGKPQNREEASQMLHQLSNCTHSVYTGVAIVSANAMKIFYERTDVEFWELSAALINQYLDSGEPFDKAGAYGIQGRGALLVKSISGDYYSVVGLPISRLSRVLSEMGLPLL</sequence>
<name>A0A2X4YVH7_LEDLE</name>
<comment type="function">
    <text evidence="6">Nucleoside triphosphate pyrophosphatase that hydrolyzes dTTP and UTP. May have a dual role in cell division arrest and in preventing the incorporation of modified nucleotides into cellular nucleic acids.</text>
</comment>
<feature type="site" description="Important for substrate specificity" evidence="6">
    <location>
        <position position="152"/>
    </location>
</feature>
<dbReference type="Pfam" id="PF02545">
    <property type="entry name" value="Maf"/>
    <property type="match status" value="1"/>
</dbReference>
<evidence type="ECO:0000256" key="5">
    <source>
        <dbReference type="ARBA" id="ARBA00023080"/>
    </source>
</evidence>
<comment type="cofactor">
    <cofactor evidence="1 6">
        <name>a divalent metal cation</name>
        <dbReference type="ChEBI" id="CHEBI:60240"/>
    </cofactor>
</comment>
<dbReference type="InterPro" id="IPR029001">
    <property type="entry name" value="ITPase-like_fam"/>
</dbReference>
<dbReference type="GO" id="GO:0036221">
    <property type="term" value="F:UTP diphosphatase activity"/>
    <property type="evidence" value="ECO:0007669"/>
    <property type="project" value="RHEA"/>
</dbReference>
<dbReference type="GO" id="GO:0009117">
    <property type="term" value="P:nucleotide metabolic process"/>
    <property type="evidence" value="ECO:0007669"/>
    <property type="project" value="UniProtKB-KW"/>
</dbReference>
<accession>A0A2X4YVH7</accession>
<dbReference type="GO" id="GO:0036218">
    <property type="term" value="F:dTTP diphosphatase activity"/>
    <property type="evidence" value="ECO:0007669"/>
    <property type="project" value="RHEA"/>
</dbReference>
<dbReference type="PIRSF" id="PIRSF006305">
    <property type="entry name" value="Maf"/>
    <property type="match status" value="1"/>
</dbReference>
<evidence type="ECO:0000256" key="2">
    <source>
        <dbReference type="ARBA" id="ARBA00004496"/>
    </source>
</evidence>
<dbReference type="EC" id="3.6.1.9" evidence="6"/>
<comment type="catalytic activity">
    <reaction evidence="6">
        <text>dTTP + H2O = dTMP + diphosphate + H(+)</text>
        <dbReference type="Rhea" id="RHEA:28534"/>
        <dbReference type="ChEBI" id="CHEBI:15377"/>
        <dbReference type="ChEBI" id="CHEBI:15378"/>
        <dbReference type="ChEBI" id="CHEBI:33019"/>
        <dbReference type="ChEBI" id="CHEBI:37568"/>
        <dbReference type="ChEBI" id="CHEBI:63528"/>
        <dbReference type="EC" id="3.6.1.9"/>
    </reaction>
</comment>
<keyword evidence="4 6" id="KW-0378">Hydrolase</keyword>
<comment type="similarity">
    <text evidence="6">Belongs to the Maf family. YhdE subfamily.</text>
</comment>
<proteinExistence type="inferred from homology"/>
<dbReference type="STRING" id="1348624.GCA_001591545_00629"/>
<dbReference type="AlphaFoldDB" id="A0A2X4YVH7"/>